<dbReference type="SUPFAM" id="SSF49401">
    <property type="entry name" value="Bacterial adhesins"/>
    <property type="match status" value="1"/>
</dbReference>
<name>A0A448T4R1_SERFO</name>
<feature type="signal peptide" evidence="1">
    <location>
        <begin position="1"/>
        <end position="37"/>
    </location>
</feature>
<proteinExistence type="predicted"/>
<dbReference type="RefSeq" id="WP_141132903.1">
    <property type="nucleotide sequence ID" value="NZ_CAMISM010000006.1"/>
</dbReference>
<dbReference type="GO" id="GO:0009289">
    <property type="term" value="C:pilus"/>
    <property type="evidence" value="ECO:0007669"/>
    <property type="project" value="InterPro"/>
</dbReference>
<reference evidence="2 3" key="1">
    <citation type="submission" date="2018-12" db="EMBL/GenBank/DDBJ databases">
        <authorList>
            <consortium name="Pathogen Informatics"/>
        </authorList>
    </citation>
    <scope>NUCLEOTIDE SEQUENCE [LARGE SCALE GENOMIC DNA]</scope>
    <source>
        <strain evidence="2 3">NCTC13193</strain>
    </source>
</reference>
<dbReference type="AlphaFoldDB" id="A0A448T4R1"/>
<feature type="chain" id="PRO_5019529468" description="Fimbrial protein" evidence="1">
    <location>
        <begin position="38"/>
        <end position="417"/>
    </location>
</feature>
<evidence type="ECO:0008006" key="4">
    <source>
        <dbReference type="Google" id="ProtNLM"/>
    </source>
</evidence>
<keyword evidence="1" id="KW-0732">Signal</keyword>
<dbReference type="Gene3D" id="2.60.40.1090">
    <property type="entry name" value="Fimbrial-type adhesion domain"/>
    <property type="match status" value="1"/>
</dbReference>
<dbReference type="InterPro" id="IPR036937">
    <property type="entry name" value="Adhesion_dom_fimbrial_sf"/>
</dbReference>
<sequence length="417" mass="45816">MMEAVKRSGSSILQRKRKYLSAVIALALCFFAKTALADDLNGDMMVCDWGELSGRFIKPGSTLTDVIEPAIQDKYEKYDCDKNGENCSYRYYWNIPNRTYTVTASTTVTCLNVGDKTGPIRFSFWKYYNYKPTFFRNFTMRITGAGSLSLSGLESPSALTRSWTDGTLAPCKTDCYSLTEGRPRYSKKMTFTFSVQPIKSRVEGDIVPHFDNINNLGDVWVHTSSSDPSASFTVFSTSIPTICGLEFSDLGACNPSSGNGGSGPIKPPVPTCTLTVITPGVVEFQPISSDDLSRNRVRMEDFTLTVTKGPVQSQTCLGSTYNLPGTIKTEGGYSINSTFWGINHSSGSPQGIGLKLFDLGKGSYLQFNHTYPAFIANISSISETKRIRAEIAATTNDLKKIMGGDYSQILTFEVKMP</sequence>
<dbReference type="EMBL" id="LR134492">
    <property type="protein sequence ID" value="VEI74983.1"/>
    <property type="molecule type" value="Genomic_DNA"/>
</dbReference>
<evidence type="ECO:0000313" key="3">
    <source>
        <dbReference type="Proteomes" id="UP000270487"/>
    </source>
</evidence>
<organism evidence="2 3">
    <name type="scientific">Serratia fonticola</name>
    <dbReference type="NCBI Taxonomy" id="47917"/>
    <lineage>
        <taxon>Bacteria</taxon>
        <taxon>Pseudomonadati</taxon>
        <taxon>Pseudomonadota</taxon>
        <taxon>Gammaproteobacteria</taxon>
        <taxon>Enterobacterales</taxon>
        <taxon>Yersiniaceae</taxon>
        <taxon>Serratia</taxon>
    </lineage>
</organism>
<evidence type="ECO:0000256" key="1">
    <source>
        <dbReference type="SAM" id="SignalP"/>
    </source>
</evidence>
<dbReference type="Proteomes" id="UP000270487">
    <property type="component" value="Chromosome"/>
</dbReference>
<dbReference type="GO" id="GO:0007155">
    <property type="term" value="P:cell adhesion"/>
    <property type="evidence" value="ECO:0007669"/>
    <property type="project" value="InterPro"/>
</dbReference>
<protein>
    <recommendedName>
        <fullName evidence="4">Fimbrial protein</fullName>
    </recommendedName>
</protein>
<gene>
    <name evidence="2" type="ORF">NCTC13193_04809</name>
</gene>
<accession>A0A448T4R1</accession>
<dbReference type="InterPro" id="IPR008966">
    <property type="entry name" value="Adhesion_dom_sf"/>
</dbReference>
<evidence type="ECO:0000313" key="2">
    <source>
        <dbReference type="EMBL" id="VEI74983.1"/>
    </source>
</evidence>